<organism evidence="2 3">
    <name type="scientific">Chaetoceros tenuissimus</name>
    <dbReference type="NCBI Taxonomy" id="426638"/>
    <lineage>
        <taxon>Eukaryota</taxon>
        <taxon>Sar</taxon>
        <taxon>Stramenopiles</taxon>
        <taxon>Ochrophyta</taxon>
        <taxon>Bacillariophyta</taxon>
        <taxon>Coscinodiscophyceae</taxon>
        <taxon>Chaetocerotophycidae</taxon>
        <taxon>Chaetocerotales</taxon>
        <taxon>Chaetocerotaceae</taxon>
        <taxon>Chaetoceros</taxon>
    </lineage>
</organism>
<evidence type="ECO:0000313" key="3">
    <source>
        <dbReference type="Proteomes" id="UP001054902"/>
    </source>
</evidence>
<evidence type="ECO:0000313" key="2">
    <source>
        <dbReference type="EMBL" id="GFH50422.1"/>
    </source>
</evidence>
<dbReference type="AlphaFoldDB" id="A0AAD3CQX5"/>
<reference evidence="2 3" key="1">
    <citation type="journal article" date="2021" name="Sci. Rep.">
        <title>The genome of the diatom Chaetoceros tenuissimus carries an ancient integrated fragment of an extant virus.</title>
        <authorList>
            <person name="Hongo Y."/>
            <person name="Kimura K."/>
            <person name="Takaki Y."/>
            <person name="Yoshida Y."/>
            <person name="Baba S."/>
            <person name="Kobayashi G."/>
            <person name="Nagasaki K."/>
            <person name="Hano T."/>
            <person name="Tomaru Y."/>
        </authorList>
    </citation>
    <scope>NUCLEOTIDE SEQUENCE [LARGE SCALE GENOMIC DNA]</scope>
    <source>
        <strain evidence="2 3">NIES-3715</strain>
    </source>
</reference>
<dbReference type="EMBL" id="BLLK01000039">
    <property type="protein sequence ID" value="GFH50422.1"/>
    <property type="molecule type" value="Genomic_DNA"/>
</dbReference>
<dbReference type="Proteomes" id="UP001054902">
    <property type="component" value="Unassembled WGS sequence"/>
</dbReference>
<gene>
    <name evidence="2" type="ORF">CTEN210_06898</name>
</gene>
<feature type="compositionally biased region" description="Basic and acidic residues" evidence="1">
    <location>
        <begin position="309"/>
        <end position="336"/>
    </location>
</feature>
<name>A0AAD3CQX5_9STRA</name>
<sequence>MKESTLIHNPNQFLPLSLRKLMEEVCKWGPHSFQLPFYEKLKFKVYVAGSFASHTMIRHDPYIKEHLQIHSQLETNLLSTFYNDIDLFYIPVEKIIKKKRRTPVFPIMIQRYDWSLSKMDKYKELPMKKIVSCKYSKLNDFFYANQKLLNDLPSCCAMRLSNIRINFILMNRYISLPDLLKTFDVNCVCAGYEIGTKPKVFHQFIDKNLDEGYFPHCIHRCCLDSMQKFIETAIIEPNIVVTNNARLLLRILKKSSQLSLNYICPDPLLFMKRPSKVLSLQYVQTRLRYMPLIFHQYFQVVLIEDKKSKKSNSRNDKDTSVTEDKKSSSSNDKDTSMYDDYYDGLPDEEEKCTIECFHSTELSLPFHSTCSSSQFNSNLLLNTFKFHYDINALAQDHFGHTALDYLLVNSRASVDDVNDYILFLMHLKDLFDEEPP</sequence>
<feature type="region of interest" description="Disordered" evidence="1">
    <location>
        <begin position="309"/>
        <end position="340"/>
    </location>
</feature>
<protein>
    <submittedName>
        <fullName evidence="2">Uncharacterized protein</fullName>
    </submittedName>
</protein>
<comment type="caution">
    <text evidence="2">The sequence shown here is derived from an EMBL/GenBank/DDBJ whole genome shotgun (WGS) entry which is preliminary data.</text>
</comment>
<proteinExistence type="predicted"/>
<evidence type="ECO:0000256" key="1">
    <source>
        <dbReference type="SAM" id="MobiDB-lite"/>
    </source>
</evidence>
<accession>A0AAD3CQX5</accession>
<keyword evidence="3" id="KW-1185">Reference proteome</keyword>